<feature type="domain" description="Glycosyl hydrolase family 13 catalytic" evidence="1">
    <location>
        <begin position="69"/>
        <end position="383"/>
    </location>
</feature>
<name>A0A939T3Y5_9ACTN</name>
<dbReference type="InterPro" id="IPR006047">
    <property type="entry name" value="GH13_cat_dom"/>
</dbReference>
<keyword evidence="3" id="KW-1185">Reference proteome</keyword>
<evidence type="ECO:0000313" key="2">
    <source>
        <dbReference type="EMBL" id="MBO2447414.1"/>
    </source>
</evidence>
<reference evidence="2" key="1">
    <citation type="submission" date="2021-03" db="EMBL/GenBank/DDBJ databases">
        <authorList>
            <person name="Kanchanasin P."/>
            <person name="Saeng-In P."/>
            <person name="Phongsopitanun W."/>
            <person name="Yuki M."/>
            <person name="Kudo T."/>
            <person name="Ohkuma M."/>
            <person name="Tanasupawat S."/>
        </authorList>
    </citation>
    <scope>NUCLEOTIDE SEQUENCE</scope>
    <source>
        <strain evidence="2">GKU 128</strain>
    </source>
</reference>
<dbReference type="RefSeq" id="WP_208255069.1">
    <property type="nucleotide sequence ID" value="NZ_JAGEOJ010000004.1"/>
</dbReference>
<dbReference type="PANTHER" id="PTHR47786:SF2">
    <property type="entry name" value="GLYCOSYL HYDROLASE FAMILY 13 CATALYTIC DOMAIN-CONTAINING PROTEIN"/>
    <property type="match status" value="1"/>
</dbReference>
<evidence type="ECO:0000259" key="1">
    <source>
        <dbReference type="SMART" id="SM00642"/>
    </source>
</evidence>
<proteinExistence type="predicted"/>
<organism evidence="2 3">
    <name type="scientific">Actinomadura barringtoniae</name>
    <dbReference type="NCBI Taxonomy" id="1427535"/>
    <lineage>
        <taxon>Bacteria</taxon>
        <taxon>Bacillati</taxon>
        <taxon>Actinomycetota</taxon>
        <taxon>Actinomycetes</taxon>
        <taxon>Streptosporangiales</taxon>
        <taxon>Thermomonosporaceae</taxon>
        <taxon>Actinomadura</taxon>
    </lineage>
</organism>
<dbReference type="PANTHER" id="PTHR47786">
    <property type="entry name" value="ALPHA-1,4-GLUCAN:MALTOSE-1-PHOSPHATE MALTOSYLTRANSFERASE"/>
    <property type="match status" value="1"/>
</dbReference>
<dbReference type="EMBL" id="JAGEOJ010000004">
    <property type="protein sequence ID" value="MBO2447414.1"/>
    <property type="molecule type" value="Genomic_DNA"/>
</dbReference>
<dbReference type="SMART" id="SM00642">
    <property type="entry name" value="Aamy"/>
    <property type="match status" value="1"/>
</dbReference>
<dbReference type="AlphaFoldDB" id="A0A939T3Y5"/>
<dbReference type="GO" id="GO:0005975">
    <property type="term" value="P:carbohydrate metabolic process"/>
    <property type="evidence" value="ECO:0007669"/>
    <property type="project" value="InterPro"/>
</dbReference>
<accession>A0A939T3Y5</accession>
<gene>
    <name evidence="2" type="ORF">J4573_09980</name>
</gene>
<sequence>MSEPVIYEVNTLVWLTDVQRRHGGRIDLRNVPKEAWDELVVPGIDAVWLMGVWQRSPAGRGIALTNRELLDSFQDAVPGYSSEEIAGSPYCVRRYVADDRLGGPPGLAAARAELDRRGAGLFLDYVPNHVAPDHFWLTEHPEYFVHDGIEDEERDPAAYISIGGNVFARGRDPYFPPWPDVVQLNAFDSRVRTATAEILSGIGAQCDGVRCDMAMLMMNDVFARTWGKHVGPAPAGEFWPEVIGQVRERHPGMTFVAEAYWDLEWNLQEQGFDFCYDKRLYDRLVSGNPAAVRDHLRADVDYQRRLVRFLENHDEPRAAATFGPEQERAAAVAIATLPGATLWQEGELEGRRSRVPVFLSRRADEKPDGGLSDFHRRLMTAAHDSGMRDGEWQLLECHGWPDNPTHLGMVSWCWTGGPAHHLVVVNLLDRPAQARIPLPWTGLDGGSWRLRDVLSGASYDRDGDELRDPGLYVDMPAWGADVFAVESRGA</sequence>
<evidence type="ECO:0000313" key="3">
    <source>
        <dbReference type="Proteomes" id="UP000669179"/>
    </source>
</evidence>
<dbReference type="SUPFAM" id="SSF51445">
    <property type="entry name" value="(Trans)glycosidases"/>
    <property type="match status" value="1"/>
</dbReference>
<dbReference type="Proteomes" id="UP000669179">
    <property type="component" value="Unassembled WGS sequence"/>
</dbReference>
<protein>
    <recommendedName>
        <fullName evidence="1">Glycosyl hydrolase family 13 catalytic domain-containing protein</fullName>
    </recommendedName>
</protein>
<comment type="caution">
    <text evidence="2">The sequence shown here is derived from an EMBL/GenBank/DDBJ whole genome shotgun (WGS) entry which is preliminary data.</text>
</comment>
<dbReference type="Gene3D" id="3.20.20.80">
    <property type="entry name" value="Glycosidases"/>
    <property type="match status" value="1"/>
</dbReference>
<dbReference type="CDD" id="cd11347">
    <property type="entry name" value="AmyAc_1"/>
    <property type="match status" value="1"/>
</dbReference>
<dbReference type="InterPro" id="IPR017853">
    <property type="entry name" value="GH"/>
</dbReference>